<proteinExistence type="predicted"/>
<dbReference type="PANTHER" id="PTHR46444:SF3">
    <property type="entry name" value="DCD (DEVELOPMENT AND CELL DEATH) DOMAIN PROTEIN"/>
    <property type="match status" value="1"/>
</dbReference>
<evidence type="ECO:0000313" key="4">
    <source>
        <dbReference type="Proteomes" id="UP001154282"/>
    </source>
</evidence>
<feature type="compositionally biased region" description="Basic and acidic residues" evidence="1">
    <location>
        <begin position="460"/>
        <end position="472"/>
    </location>
</feature>
<evidence type="ECO:0000256" key="1">
    <source>
        <dbReference type="SAM" id="MobiDB-lite"/>
    </source>
</evidence>
<dbReference type="Pfam" id="PF10539">
    <property type="entry name" value="Dev_Cell_Death"/>
    <property type="match status" value="1"/>
</dbReference>
<feature type="compositionally biased region" description="Basic and acidic residues" evidence="1">
    <location>
        <begin position="694"/>
        <end position="704"/>
    </location>
</feature>
<dbReference type="InterPro" id="IPR013989">
    <property type="entry name" value="Dev_and_cell_death_domain"/>
</dbReference>
<dbReference type="AlphaFoldDB" id="A0AAV0LFT9"/>
<feature type="region of interest" description="Disordered" evidence="1">
    <location>
        <begin position="352"/>
        <end position="476"/>
    </location>
</feature>
<reference evidence="3" key="1">
    <citation type="submission" date="2022-08" db="EMBL/GenBank/DDBJ databases">
        <authorList>
            <person name="Gutierrez-Valencia J."/>
        </authorList>
    </citation>
    <scope>NUCLEOTIDE SEQUENCE</scope>
</reference>
<dbReference type="PROSITE" id="PS51222">
    <property type="entry name" value="DCD"/>
    <property type="match status" value="1"/>
</dbReference>
<evidence type="ECO:0000313" key="3">
    <source>
        <dbReference type="EMBL" id="CAI0432221.1"/>
    </source>
</evidence>
<feature type="compositionally biased region" description="Basic and acidic residues" evidence="1">
    <location>
        <begin position="352"/>
        <end position="364"/>
    </location>
</feature>
<sequence length="902" mass="100636">MDRELENRNEKADDFVQSPSNSRSADENYEEIEDAEGTFPPSQIDERDDEEAEFLAESSSQFHSGAGEMIEEGENLVEESPEPQINEEAEVVVEALSKVVGTSKRSSKSLGTKPKDVEKSPAGNSLKRCSPVGTAEVAMESTTKLNSGDDQMIDEGKNPVVEESNKSQTDQEKSDEAEDPMDSSDKAETPKRIAKPLQARSKVAKKSPAGNSAKKSNMIGVAEILIDPSTELNSADDQMIDEGEKLLIETVKPRTDEKKTEEAEDFVEGSDKADTSGRTPNSLQARPKIANKASAAKVKCAAGTAATGNKQLKGKIIKKKALRVGNKLSARSENGVVMGLAAAENVQKKDIVADIEPGEKDHVKTPANELIVGESSKSQEDQKNNGNQTGTTRIRVRNRKNKRKIDGGAVNQNVEKKKKIDTSDNVHQDENKRKNVLGVDDKSPKDEKRKGKNIANDNKSNQDEKEEIDHKKSAQNMKNERLGGLIFMCSSKTRPDVFNYGVMGETIGKKEIVRNIKPGLKLFLYDFERRVMHGIYEASSSGGIKLEPKAFGGSFPAQVRFRIYKECSPLPESTFKKAIKENYNKKNKFDIKLTVRQVRKLITLFRPAASSLPQTKPLPAHPAQAAARDREPPRSGRRDRSERDAFAKPRDRSHRRDPATKLKENRSWQHPPARRRHERDLPIRSRELLASPVQRRDPPPARERDLYMSEREYRTYGLQSDQRNLSPMLRRSLDRERECERERLVRQAESPIYRDPLRVEPLYYTHHQQVGDPYIPSARGGELHYGPSSSVAATASIPTSGLDSYVRDSYYSVAYDYGTGTLSSYLPSLRRDVGSGYSSYLPVGREPERLDLLRSGYATTLDRLSSYDDPRYYSEASAEAAPATAPVSSRYSFAGPSSYSYR</sequence>
<feature type="region of interest" description="Disordered" evidence="1">
    <location>
        <begin position="611"/>
        <end position="704"/>
    </location>
</feature>
<feature type="compositionally biased region" description="Acidic residues" evidence="1">
    <location>
        <begin position="27"/>
        <end position="36"/>
    </location>
</feature>
<feature type="compositionally biased region" description="Polar residues" evidence="1">
    <location>
        <begin position="140"/>
        <end position="149"/>
    </location>
</feature>
<feature type="domain" description="DCD" evidence="2">
    <location>
        <begin position="480"/>
        <end position="607"/>
    </location>
</feature>
<dbReference type="Proteomes" id="UP001154282">
    <property type="component" value="Unassembled WGS sequence"/>
</dbReference>
<feature type="compositionally biased region" description="Basic and acidic residues" evidence="1">
    <location>
        <begin position="678"/>
        <end position="687"/>
    </location>
</feature>
<name>A0AAV0LFT9_9ROSI</name>
<organism evidence="3 4">
    <name type="scientific">Linum tenue</name>
    <dbReference type="NCBI Taxonomy" id="586396"/>
    <lineage>
        <taxon>Eukaryota</taxon>
        <taxon>Viridiplantae</taxon>
        <taxon>Streptophyta</taxon>
        <taxon>Embryophyta</taxon>
        <taxon>Tracheophyta</taxon>
        <taxon>Spermatophyta</taxon>
        <taxon>Magnoliopsida</taxon>
        <taxon>eudicotyledons</taxon>
        <taxon>Gunneridae</taxon>
        <taxon>Pentapetalae</taxon>
        <taxon>rosids</taxon>
        <taxon>fabids</taxon>
        <taxon>Malpighiales</taxon>
        <taxon>Linaceae</taxon>
        <taxon>Linum</taxon>
    </lineage>
</organism>
<feature type="region of interest" description="Disordered" evidence="1">
    <location>
        <begin position="883"/>
        <end position="902"/>
    </location>
</feature>
<feature type="compositionally biased region" description="Basic and acidic residues" evidence="1">
    <location>
        <begin position="163"/>
        <end position="174"/>
    </location>
</feature>
<feature type="compositionally biased region" description="Acidic residues" evidence="1">
    <location>
        <begin position="69"/>
        <end position="91"/>
    </location>
</feature>
<feature type="compositionally biased region" description="Basic and acidic residues" evidence="1">
    <location>
        <begin position="248"/>
        <end position="261"/>
    </location>
</feature>
<dbReference type="SMART" id="SM00767">
    <property type="entry name" value="DCD"/>
    <property type="match status" value="1"/>
</dbReference>
<feature type="compositionally biased region" description="Basic residues" evidence="1">
    <location>
        <begin position="394"/>
        <end position="403"/>
    </location>
</feature>
<gene>
    <name evidence="3" type="ORF">LITE_LOCUS23351</name>
</gene>
<protein>
    <recommendedName>
        <fullName evidence="2">DCD domain-containing protein</fullName>
    </recommendedName>
</protein>
<feature type="compositionally biased region" description="Basic and acidic residues" evidence="1">
    <location>
        <begin position="414"/>
        <end position="449"/>
    </location>
</feature>
<keyword evidence="4" id="KW-1185">Reference proteome</keyword>
<dbReference type="PANTHER" id="PTHR46444">
    <property type="entry name" value="DCD (DEVELOPMENT AND CELL DEATH) DOMAIN PROTEIN-RELATED"/>
    <property type="match status" value="1"/>
</dbReference>
<feature type="region of interest" description="Disordered" evidence="1">
    <location>
        <begin position="248"/>
        <end position="287"/>
    </location>
</feature>
<feature type="compositionally biased region" description="Basic and acidic residues" evidence="1">
    <location>
        <begin position="1"/>
        <end position="14"/>
    </location>
</feature>
<evidence type="ECO:0000259" key="2">
    <source>
        <dbReference type="PROSITE" id="PS51222"/>
    </source>
</evidence>
<feature type="region of interest" description="Disordered" evidence="1">
    <location>
        <begin position="1"/>
        <end position="218"/>
    </location>
</feature>
<dbReference type="EMBL" id="CAMGYJ010000006">
    <property type="protein sequence ID" value="CAI0432221.1"/>
    <property type="molecule type" value="Genomic_DNA"/>
</dbReference>
<comment type="caution">
    <text evidence="3">The sequence shown here is derived from an EMBL/GenBank/DDBJ whole genome shotgun (WGS) entry which is preliminary data.</text>
</comment>
<feature type="compositionally biased region" description="Basic and acidic residues" evidence="1">
    <location>
        <begin position="627"/>
        <end position="667"/>
    </location>
</feature>
<accession>A0AAV0LFT9</accession>